<dbReference type="AlphaFoldDB" id="A0A1R1AT86"/>
<dbReference type="EMBL" id="MRTF01000014">
    <property type="protein sequence ID" value="OME88600.1"/>
    <property type="molecule type" value="Genomic_DNA"/>
</dbReference>
<comment type="caution">
    <text evidence="2">The sequence shown here is derived from an EMBL/GenBank/DDBJ whole genome shotgun (WGS) entry which is preliminary data.</text>
</comment>
<accession>A0A1R1AT86</accession>
<dbReference type="PANTHER" id="PTHR43685:SF2">
    <property type="entry name" value="GLYCOSYLTRANSFERASE 2-LIKE DOMAIN-CONTAINING PROTEIN"/>
    <property type="match status" value="1"/>
</dbReference>
<evidence type="ECO:0000259" key="1">
    <source>
        <dbReference type="Pfam" id="PF00535"/>
    </source>
</evidence>
<dbReference type="InterPro" id="IPR001173">
    <property type="entry name" value="Glyco_trans_2-like"/>
</dbReference>
<evidence type="ECO:0000313" key="2">
    <source>
        <dbReference type="EMBL" id="OME88600.1"/>
    </source>
</evidence>
<dbReference type="RefSeq" id="WP_076326092.1">
    <property type="nucleotide sequence ID" value="NZ_MRTF01000014.1"/>
</dbReference>
<dbReference type="GO" id="GO:0016740">
    <property type="term" value="F:transferase activity"/>
    <property type="evidence" value="ECO:0007669"/>
    <property type="project" value="UniProtKB-KW"/>
</dbReference>
<dbReference type="Proteomes" id="UP000187074">
    <property type="component" value="Unassembled WGS sequence"/>
</dbReference>
<sequence length="239" mass="27761">MTRTSISPSQPTVSIITGTKRAECLHDLLENYTRQNYRHKELIVILNHSSLKISEYQMAAKPYRNVRIYSKPEELSLGRCLNFGVKVSKHSVIAKFDDDDYYAPDYLKDSVHLMIKTRADIVGKRAHFMQLAGQKDLLYRYPNMANQWVPLVQGATLLVKRNVFNQVAFPNQNRSECVKFCADCITRNFRIYSGSPYHFIANRRQNSKNHTWIVSDKNLFTQHVKRLKVDNAKKFASRS</sequence>
<dbReference type="PANTHER" id="PTHR43685">
    <property type="entry name" value="GLYCOSYLTRANSFERASE"/>
    <property type="match status" value="1"/>
</dbReference>
<keyword evidence="2" id="KW-0808">Transferase</keyword>
<dbReference type="STRING" id="1401.BK123_30440"/>
<feature type="domain" description="Glycosyltransferase 2-like" evidence="1">
    <location>
        <begin position="22"/>
        <end position="123"/>
    </location>
</feature>
<protein>
    <submittedName>
        <fullName evidence="2">Glycosyl transferase family 2</fullName>
    </submittedName>
</protein>
<dbReference type="InterPro" id="IPR029044">
    <property type="entry name" value="Nucleotide-diphossugar_trans"/>
</dbReference>
<gene>
    <name evidence="2" type="ORF">BK123_30440</name>
</gene>
<proteinExistence type="predicted"/>
<organism evidence="2 3">
    <name type="scientific">Paenibacillus lautus</name>
    <name type="common">Bacillus lautus</name>
    <dbReference type="NCBI Taxonomy" id="1401"/>
    <lineage>
        <taxon>Bacteria</taxon>
        <taxon>Bacillati</taxon>
        <taxon>Bacillota</taxon>
        <taxon>Bacilli</taxon>
        <taxon>Bacillales</taxon>
        <taxon>Paenibacillaceae</taxon>
        <taxon>Paenibacillus</taxon>
    </lineage>
</organism>
<evidence type="ECO:0000313" key="3">
    <source>
        <dbReference type="Proteomes" id="UP000187074"/>
    </source>
</evidence>
<reference evidence="2 3" key="1">
    <citation type="submission" date="2016-11" db="EMBL/GenBank/DDBJ databases">
        <title>Paenibacillus species isolates.</title>
        <authorList>
            <person name="Beno S.M."/>
        </authorList>
    </citation>
    <scope>NUCLEOTIDE SEQUENCE [LARGE SCALE GENOMIC DNA]</scope>
    <source>
        <strain evidence="2 3">FSL F4-0100</strain>
    </source>
</reference>
<dbReference type="SUPFAM" id="SSF53448">
    <property type="entry name" value="Nucleotide-diphospho-sugar transferases"/>
    <property type="match status" value="1"/>
</dbReference>
<name>A0A1R1AT86_PAELA</name>
<dbReference type="Pfam" id="PF00535">
    <property type="entry name" value="Glycos_transf_2"/>
    <property type="match status" value="1"/>
</dbReference>
<dbReference type="OrthoDB" id="6713581at2"/>
<dbReference type="Gene3D" id="3.90.550.10">
    <property type="entry name" value="Spore Coat Polysaccharide Biosynthesis Protein SpsA, Chain A"/>
    <property type="match status" value="1"/>
</dbReference>
<dbReference type="InterPro" id="IPR050834">
    <property type="entry name" value="Glycosyltransf_2"/>
</dbReference>